<dbReference type="EMBL" id="CP016170">
    <property type="protein sequence ID" value="ANN67074.1"/>
    <property type="molecule type" value="Genomic_DNA"/>
</dbReference>
<keyword evidence="2" id="KW-0812">Transmembrane</keyword>
<reference evidence="6 7" key="1">
    <citation type="submission" date="2016-06" db="EMBL/GenBank/DDBJ databases">
        <title>Complete genome sequences of Bordetella bronchialis and Bordetella flabilis.</title>
        <authorList>
            <person name="LiPuma J.J."/>
            <person name="Spilker T."/>
        </authorList>
    </citation>
    <scope>NUCLEOTIDE SEQUENCE [LARGE SCALE GENOMIC DNA]</scope>
    <source>
        <strain evidence="5 7">AU17976</strain>
        <strain evidence="4 6">AU3182</strain>
    </source>
</reference>
<dbReference type="STRING" id="463025.BAU08_13120"/>
<keyword evidence="2" id="KW-1133">Transmembrane helix</keyword>
<dbReference type="InterPro" id="IPR036291">
    <property type="entry name" value="NAD(P)-bd_dom_sf"/>
</dbReference>
<evidence type="ECO:0000313" key="5">
    <source>
        <dbReference type="EMBL" id="ANN72151.1"/>
    </source>
</evidence>
<dbReference type="OrthoDB" id="5292533at2"/>
<keyword evidence="2" id="KW-0472">Membrane</keyword>
<accession>A0A193FY84</accession>
<dbReference type="InterPro" id="IPR051207">
    <property type="entry name" value="ComplexI_NDUFA9_subunit"/>
</dbReference>
<feature type="transmembrane region" description="Helical" evidence="2">
    <location>
        <begin position="323"/>
        <end position="344"/>
    </location>
</feature>
<dbReference type="InterPro" id="IPR025695">
    <property type="entry name" value="DoxX-like"/>
</dbReference>
<dbReference type="InterPro" id="IPR001509">
    <property type="entry name" value="Epimerase_deHydtase"/>
</dbReference>
<name>A0A193FY84_9BORD</name>
<dbReference type="GO" id="GO:0044877">
    <property type="term" value="F:protein-containing complex binding"/>
    <property type="evidence" value="ECO:0007669"/>
    <property type="project" value="TreeGrafter"/>
</dbReference>
<dbReference type="Pfam" id="PF13781">
    <property type="entry name" value="DoxX_3"/>
    <property type="match status" value="1"/>
</dbReference>
<evidence type="ECO:0000313" key="4">
    <source>
        <dbReference type="EMBL" id="ANN67074.1"/>
    </source>
</evidence>
<dbReference type="SUPFAM" id="SSF51735">
    <property type="entry name" value="NAD(P)-binding Rossmann-fold domains"/>
    <property type="match status" value="1"/>
</dbReference>
<dbReference type="Proteomes" id="UP000091897">
    <property type="component" value="Chromosome"/>
</dbReference>
<dbReference type="PANTHER" id="PTHR12126:SF11">
    <property type="entry name" value="NADH DEHYDROGENASE [UBIQUINONE] 1 ALPHA SUBCOMPLEX SUBUNIT 9, MITOCHONDRIAL"/>
    <property type="match status" value="1"/>
</dbReference>
<proteinExistence type="predicted"/>
<feature type="region of interest" description="Disordered" evidence="1">
    <location>
        <begin position="31"/>
        <end position="50"/>
    </location>
</feature>
<evidence type="ECO:0000256" key="1">
    <source>
        <dbReference type="SAM" id="MobiDB-lite"/>
    </source>
</evidence>
<sequence>MRILLTGATGFIGRRLADALSAQGHQLRCVSRKPPARDATAHDPAPPADARAGHEWITLDYASALTPDRWTHAIRGCDAVINAAGIFRSRGANTLERVHELAPRALFLAAHAQGVRRVIQLSALGADEHARTAYHRSKKAGDDSLRALGMAHAIVQPSLVFGPDGPSSRFFMMVASLPWIPLPGHGDSRIQPVHVDDLVQAVAALLALPERDMPRELPLVGPAALTLRSYYACLRAGMGIRRGPRYVPLPLAAMKALARAGDRLGAALFNSEALEMLARGNTGDPAPLRRLLGRPPRPAQGFIGPSWAGALATQARAAWLLPLLRWSIAVVWLVTAAVSAFGYPLQGSYALLDRAGVPAAWQPAALYGAIALDLLLGVALLMRRRPRWIWAAQGALILGYTAIISLRLPEYWLHPYGPLVKNLPMLAALWLLYELEDRPWTS</sequence>
<dbReference type="KEGG" id="bbro:BAU06_12925"/>
<evidence type="ECO:0000313" key="6">
    <source>
        <dbReference type="Proteomes" id="UP000091897"/>
    </source>
</evidence>
<organism evidence="5 7">
    <name type="scientific">Bordetella bronchialis</name>
    <dbReference type="NCBI Taxonomy" id="463025"/>
    <lineage>
        <taxon>Bacteria</taxon>
        <taxon>Pseudomonadati</taxon>
        <taxon>Pseudomonadota</taxon>
        <taxon>Betaproteobacteria</taxon>
        <taxon>Burkholderiales</taxon>
        <taxon>Alcaligenaceae</taxon>
        <taxon>Bordetella</taxon>
    </lineage>
</organism>
<evidence type="ECO:0000256" key="2">
    <source>
        <dbReference type="SAM" id="Phobius"/>
    </source>
</evidence>
<keyword evidence="6" id="KW-1185">Reference proteome</keyword>
<protein>
    <recommendedName>
        <fullName evidence="3">NAD-dependent epimerase/dehydratase domain-containing protein</fullName>
    </recommendedName>
</protein>
<dbReference type="Proteomes" id="UP000092213">
    <property type="component" value="Chromosome"/>
</dbReference>
<dbReference type="EMBL" id="CP016171">
    <property type="protein sequence ID" value="ANN72151.1"/>
    <property type="molecule type" value="Genomic_DNA"/>
</dbReference>
<feature type="domain" description="NAD-dependent epimerase/dehydratase" evidence="3">
    <location>
        <begin position="3"/>
        <end position="211"/>
    </location>
</feature>
<dbReference type="Gene3D" id="3.40.50.720">
    <property type="entry name" value="NAD(P)-binding Rossmann-like Domain"/>
    <property type="match status" value="1"/>
</dbReference>
<evidence type="ECO:0000313" key="7">
    <source>
        <dbReference type="Proteomes" id="UP000092213"/>
    </source>
</evidence>
<evidence type="ECO:0000259" key="3">
    <source>
        <dbReference type="Pfam" id="PF01370"/>
    </source>
</evidence>
<feature type="transmembrane region" description="Helical" evidence="2">
    <location>
        <begin position="364"/>
        <end position="381"/>
    </location>
</feature>
<feature type="transmembrane region" description="Helical" evidence="2">
    <location>
        <begin position="388"/>
        <end position="406"/>
    </location>
</feature>
<dbReference type="AlphaFoldDB" id="A0A193FY84"/>
<dbReference type="RefSeq" id="WP_066349730.1">
    <property type="nucleotide sequence ID" value="NZ_CBCSFJ010000007.1"/>
</dbReference>
<gene>
    <name evidence="4" type="ORF">BAU06_12925</name>
    <name evidence="5" type="ORF">BAU08_13120</name>
</gene>
<dbReference type="CDD" id="cd05271">
    <property type="entry name" value="NDUFA9_like_SDR_a"/>
    <property type="match status" value="1"/>
</dbReference>
<dbReference type="PANTHER" id="PTHR12126">
    <property type="entry name" value="NADH-UBIQUINONE OXIDOREDUCTASE 39 KDA SUBUNIT-RELATED"/>
    <property type="match status" value="1"/>
</dbReference>
<dbReference type="Pfam" id="PF01370">
    <property type="entry name" value="Epimerase"/>
    <property type="match status" value="1"/>
</dbReference>